<evidence type="ECO:0000313" key="2">
    <source>
        <dbReference type="Proteomes" id="UP000290572"/>
    </source>
</evidence>
<gene>
    <name evidence="1" type="ORF">ROHU_021396</name>
</gene>
<evidence type="ECO:0000313" key="1">
    <source>
        <dbReference type="EMBL" id="RXN25616.1"/>
    </source>
</evidence>
<protein>
    <submittedName>
        <fullName evidence="1">Uncharacterized protein</fullName>
    </submittedName>
</protein>
<comment type="caution">
    <text evidence="1">The sequence shown here is derived from an EMBL/GenBank/DDBJ whole genome shotgun (WGS) entry which is preliminary data.</text>
</comment>
<accession>A0A498N4Z5</accession>
<proteinExistence type="predicted"/>
<reference evidence="1 2" key="1">
    <citation type="submission" date="2018-03" db="EMBL/GenBank/DDBJ databases">
        <title>Draft genome sequence of Rohu Carp (Labeo rohita).</title>
        <authorList>
            <person name="Das P."/>
            <person name="Kushwaha B."/>
            <person name="Joshi C.G."/>
            <person name="Kumar D."/>
            <person name="Nagpure N.S."/>
            <person name="Sahoo L."/>
            <person name="Das S.P."/>
            <person name="Bit A."/>
            <person name="Patnaik S."/>
            <person name="Meher P.K."/>
            <person name="Jayasankar P."/>
            <person name="Koringa P.G."/>
            <person name="Patel N.V."/>
            <person name="Hinsu A.T."/>
            <person name="Kumar R."/>
            <person name="Pandey M."/>
            <person name="Agarwal S."/>
            <person name="Srivastava S."/>
            <person name="Singh M."/>
            <person name="Iquebal M.A."/>
            <person name="Jaiswal S."/>
            <person name="Angadi U.B."/>
            <person name="Kumar N."/>
            <person name="Raza M."/>
            <person name="Shah T.M."/>
            <person name="Rai A."/>
            <person name="Jena J.K."/>
        </authorList>
    </citation>
    <scope>NUCLEOTIDE SEQUENCE [LARGE SCALE GENOMIC DNA]</scope>
    <source>
        <strain evidence="1">DASCIFA01</strain>
        <tissue evidence="1">Testis</tissue>
    </source>
</reference>
<dbReference type="EMBL" id="QBIY01012340">
    <property type="protein sequence ID" value="RXN25616.1"/>
    <property type="molecule type" value="Genomic_DNA"/>
</dbReference>
<keyword evidence="2" id="KW-1185">Reference proteome</keyword>
<dbReference type="Proteomes" id="UP000290572">
    <property type="component" value="Unassembled WGS sequence"/>
</dbReference>
<organism evidence="1 2">
    <name type="scientific">Labeo rohita</name>
    <name type="common">Indian major carp</name>
    <name type="synonym">Cyprinus rohita</name>
    <dbReference type="NCBI Taxonomy" id="84645"/>
    <lineage>
        <taxon>Eukaryota</taxon>
        <taxon>Metazoa</taxon>
        <taxon>Chordata</taxon>
        <taxon>Craniata</taxon>
        <taxon>Vertebrata</taxon>
        <taxon>Euteleostomi</taxon>
        <taxon>Actinopterygii</taxon>
        <taxon>Neopterygii</taxon>
        <taxon>Teleostei</taxon>
        <taxon>Ostariophysi</taxon>
        <taxon>Cypriniformes</taxon>
        <taxon>Cyprinidae</taxon>
        <taxon>Labeoninae</taxon>
        <taxon>Labeonini</taxon>
        <taxon>Labeo</taxon>
    </lineage>
</organism>
<name>A0A498N4Z5_LABRO</name>
<dbReference type="AlphaFoldDB" id="A0A498N4Z5"/>
<sequence length="97" mass="10609">MHLKLQKWLPHHKNITQQLDSCTGVFGSQVMTLTPLKQNNAKHTEALTKAEIKVMEVGPPSDRDSGDTPKLLRGMSGCYRLLSVRCSSFDGVQTGGG</sequence>